<gene>
    <name evidence="1" type="ORF">NLI96_g1709</name>
</gene>
<evidence type="ECO:0000313" key="2">
    <source>
        <dbReference type="Proteomes" id="UP001212997"/>
    </source>
</evidence>
<dbReference type="Proteomes" id="UP001212997">
    <property type="component" value="Unassembled WGS sequence"/>
</dbReference>
<proteinExistence type="predicted"/>
<keyword evidence="2" id="KW-1185">Reference proteome</keyword>
<organism evidence="1 2">
    <name type="scientific">Meripilus lineatus</name>
    <dbReference type="NCBI Taxonomy" id="2056292"/>
    <lineage>
        <taxon>Eukaryota</taxon>
        <taxon>Fungi</taxon>
        <taxon>Dikarya</taxon>
        <taxon>Basidiomycota</taxon>
        <taxon>Agaricomycotina</taxon>
        <taxon>Agaricomycetes</taxon>
        <taxon>Polyporales</taxon>
        <taxon>Meripilaceae</taxon>
        <taxon>Meripilus</taxon>
    </lineage>
</organism>
<name>A0AAD5V9X1_9APHY</name>
<evidence type="ECO:0000313" key="1">
    <source>
        <dbReference type="EMBL" id="KAJ3490043.1"/>
    </source>
</evidence>
<protein>
    <submittedName>
        <fullName evidence="1">Uncharacterized protein</fullName>
    </submittedName>
</protein>
<dbReference type="AlphaFoldDB" id="A0AAD5V9X1"/>
<dbReference type="EMBL" id="JANAWD010000034">
    <property type="protein sequence ID" value="KAJ3490043.1"/>
    <property type="molecule type" value="Genomic_DNA"/>
</dbReference>
<sequence length="238" mass="26364">MMYPLTGSTDEFPYISLSSDIVAETVVLVLTWKRTIHVKRALAEFPMTQAPCYSTLMFRDGMPFLVGRRSNKHPPDSNLGKGTIYFLVLLVLRLVDCVAITTLDLNNFSVVTQVIRSVLISRFILNLREAYLKDGSDHYLPSRGSTIKFVVGNVGAPLTSHQDISTRYGVSLRSPFRDTPQTSNDPFAEDLIESLRIHGSPTTDVRAPENMDNHRDADGAIPFAIEDTSVSMILGTVG</sequence>
<accession>A0AAD5V9X1</accession>
<reference evidence="1" key="1">
    <citation type="submission" date="2022-07" db="EMBL/GenBank/DDBJ databases">
        <title>Genome Sequence of Physisporinus lineatus.</title>
        <authorList>
            <person name="Buettner E."/>
        </authorList>
    </citation>
    <scope>NUCLEOTIDE SEQUENCE</scope>
    <source>
        <strain evidence="1">VT162</strain>
    </source>
</reference>
<comment type="caution">
    <text evidence="1">The sequence shown here is derived from an EMBL/GenBank/DDBJ whole genome shotgun (WGS) entry which is preliminary data.</text>
</comment>